<dbReference type="RefSeq" id="WP_091416446.1">
    <property type="nucleotide sequence ID" value="NZ_FMCQ01000002.1"/>
</dbReference>
<dbReference type="Proteomes" id="UP000199405">
    <property type="component" value="Unassembled WGS sequence"/>
</dbReference>
<name>A0ABY0KHH0_9ACTN</name>
<dbReference type="GeneID" id="93468905"/>
<dbReference type="Gene3D" id="2.60.120.10">
    <property type="entry name" value="Jelly Rolls"/>
    <property type="match status" value="1"/>
</dbReference>
<reference evidence="2 3" key="1">
    <citation type="submission" date="2016-06" db="EMBL/GenBank/DDBJ databases">
        <authorList>
            <person name="Varghese N."/>
            <person name="Submissions Spin"/>
        </authorList>
    </citation>
    <scope>NUCLEOTIDE SEQUENCE [LARGE SCALE GENOMIC DNA]</scope>
    <source>
        <strain evidence="2 3">DSM 45142</strain>
    </source>
</reference>
<dbReference type="PANTHER" id="PTHR21047">
    <property type="entry name" value="DTDP-6-DEOXY-D-GLUCOSE-3,5 EPIMERASE"/>
    <property type="match status" value="1"/>
</dbReference>
<dbReference type="InterPro" id="IPR011051">
    <property type="entry name" value="RmlC_Cupin_sf"/>
</dbReference>
<accession>A0ABY0KHH0</accession>
<dbReference type="EMBL" id="FMCQ01000002">
    <property type="protein sequence ID" value="SCE73471.1"/>
    <property type="molecule type" value="Genomic_DNA"/>
</dbReference>
<evidence type="ECO:0000256" key="1">
    <source>
        <dbReference type="ARBA" id="ARBA00010154"/>
    </source>
</evidence>
<evidence type="ECO:0000313" key="2">
    <source>
        <dbReference type="EMBL" id="SCE73471.1"/>
    </source>
</evidence>
<sequence>MDITAMAVRDAYRITPRRLPDHRGEFFEAVRREALEAVTGHPFVVRQVNYSVSRRHTLRGIHGTTLPPGQAKLVTCVSGAVLDVVVDLRAGSPTFGRFDVTRQDGESGISVYLADGLGHAFLALTDDVRMAYLCSEEYVPGTMVDIDALDPDLALPWPSGPEVIRSAKDAAAPRLADALHRLPTYEQCLAAYGRTPARDGGQR</sequence>
<dbReference type="PANTHER" id="PTHR21047:SF2">
    <property type="entry name" value="THYMIDINE DIPHOSPHO-4-KETO-RHAMNOSE 3,5-EPIMERASE"/>
    <property type="match status" value="1"/>
</dbReference>
<organism evidence="2 3">
    <name type="scientific">Micromonospora tulbaghiae</name>
    <dbReference type="NCBI Taxonomy" id="479978"/>
    <lineage>
        <taxon>Bacteria</taxon>
        <taxon>Bacillati</taxon>
        <taxon>Actinomycetota</taxon>
        <taxon>Actinomycetes</taxon>
        <taxon>Micromonosporales</taxon>
        <taxon>Micromonosporaceae</taxon>
        <taxon>Micromonospora</taxon>
    </lineage>
</organism>
<dbReference type="InterPro" id="IPR000888">
    <property type="entry name" value="RmlC-like"/>
</dbReference>
<dbReference type="SUPFAM" id="SSF51182">
    <property type="entry name" value="RmlC-like cupins"/>
    <property type="match status" value="1"/>
</dbReference>
<comment type="caution">
    <text evidence="2">The sequence shown here is derived from an EMBL/GenBank/DDBJ whole genome shotgun (WGS) entry which is preliminary data.</text>
</comment>
<dbReference type="CDD" id="cd00438">
    <property type="entry name" value="cupin_RmlC"/>
    <property type="match status" value="1"/>
</dbReference>
<keyword evidence="3" id="KW-1185">Reference proteome</keyword>
<comment type="similarity">
    <text evidence="1">Belongs to the dTDP-4-dehydrorhamnose 3,5-epimerase family.</text>
</comment>
<dbReference type="InterPro" id="IPR014710">
    <property type="entry name" value="RmlC-like_jellyroll"/>
</dbReference>
<proteinExistence type="inferred from homology"/>
<dbReference type="Pfam" id="PF00908">
    <property type="entry name" value="dTDP_sugar_isom"/>
    <property type="match status" value="1"/>
</dbReference>
<gene>
    <name evidence="2" type="ORF">GA0070562_2116</name>
</gene>
<evidence type="ECO:0000313" key="3">
    <source>
        <dbReference type="Proteomes" id="UP000199405"/>
    </source>
</evidence>
<protein>
    <submittedName>
        <fullName evidence="2">dTDP-4-dehydrorhamnose 3,5-epimerase</fullName>
    </submittedName>
</protein>